<keyword evidence="4" id="KW-1185">Reference proteome</keyword>
<keyword evidence="2" id="KW-0472">Membrane</keyword>
<dbReference type="PANTHER" id="PTHR48233">
    <property type="entry name" value="MUCIN 4B, ISOFORM B-RELATED"/>
    <property type="match status" value="1"/>
</dbReference>
<proteinExistence type="predicted"/>
<evidence type="ECO:0000256" key="2">
    <source>
        <dbReference type="SAM" id="Phobius"/>
    </source>
</evidence>
<accession>A2DQY3</accession>
<dbReference type="KEGG" id="tva:4775266"/>
<organism evidence="3 4">
    <name type="scientific">Trichomonas vaginalis (strain ATCC PRA-98 / G3)</name>
    <dbReference type="NCBI Taxonomy" id="412133"/>
    <lineage>
        <taxon>Eukaryota</taxon>
        <taxon>Metamonada</taxon>
        <taxon>Parabasalia</taxon>
        <taxon>Trichomonadida</taxon>
        <taxon>Trichomonadidae</taxon>
        <taxon>Trichomonas</taxon>
    </lineage>
</organism>
<dbReference type="InterPro" id="IPR053361">
    <property type="entry name" value="Vulval_dev_neg_regulator"/>
</dbReference>
<dbReference type="AlphaFoldDB" id="A2DQY3"/>
<reference evidence="3" key="1">
    <citation type="submission" date="2006-10" db="EMBL/GenBank/DDBJ databases">
        <authorList>
            <person name="Amadeo P."/>
            <person name="Zhao Q."/>
            <person name="Wortman J."/>
            <person name="Fraser-Liggett C."/>
            <person name="Carlton J."/>
        </authorList>
    </citation>
    <scope>NUCLEOTIDE SEQUENCE</scope>
    <source>
        <strain evidence="3">G3</strain>
    </source>
</reference>
<feature type="compositionally biased region" description="Pro residues" evidence="1">
    <location>
        <begin position="215"/>
        <end position="227"/>
    </location>
</feature>
<reference evidence="3" key="2">
    <citation type="journal article" date="2007" name="Science">
        <title>Draft genome sequence of the sexually transmitted pathogen Trichomonas vaginalis.</title>
        <authorList>
            <person name="Carlton J.M."/>
            <person name="Hirt R.P."/>
            <person name="Silva J.C."/>
            <person name="Delcher A.L."/>
            <person name="Schatz M."/>
            <person name="Zhao Q."/>
            <person name="Wortman J.R."/>
            <person name="Bidwell S.L."/>
            <person name="Alsmark U.C.M."/>
            <person name="Besteiro S."/>
            <person name="Sicheritz-Ponten T."/>
            <person name="Noel C.J."/>
            <person name="Dacks J.B."/>
            <person name="Foster P.G."/>
            <person name="Simillion C."/>
            <person name="Van de Peer Y."/>
            <person name="Miranda-Saavedra D."/>
            <person name="Barton G.J."/>
            <person name="Westrop G.D."/>
            <person name="Mueller S."/>
            <person name="Dessi D."/>
            <person name="Fiori P.L."/>
            <person name="Ren Q."/>
            <person name="Paulsen I."/>
            <person name="Zhang H."/>
            <person name="Bastida-Corcuera F.D."/>
            <person name="Simoes-Barbosa A."/>
            <person name="Brown M.T."/>
            <person name="Hayes R.D."/>
            <person name="Mukherjee M."/>
            <person name="Okumura C.Y."/>
            <person name="Schneider R."/>
            <person name="Smith A.J."/>
            <person name="Vanacova S."/>
            <person name="Villalvazo M."/>
            <person name="Haas B.J."/>
            <person name="Pertea M."/>
            <person name="Feldblyum T.V."/>
            <person name="Utterback T.R."/>
            <person name="Shu C.L."/>
            <person name="Osoegawa K."/>
            <person name="de Jong P.J."/>
            <person name="Hrdy I."/>
            <person name="Horvathova L."/>
            <person name="Zubacova Z."/>
            <person name="Dolezal P."/>
            <person name="Malik S.B."/>
            <person name="Logsdon J.M. Jr."/>
            <person name="Henze K."/>
            <person name="Gupta A."/>
            <person name="Wang C.C."/>
            <person name="Dunne R.L."/>
            <person name="Upcroft J.A."/>
            <person name="Upcroft P."/>
            <person name="White O."/>
            <person name="Salzberg S.L."/>
            <person name="Tang P."/>
            <person name="Chiu C.-H."/>
            <person name="Lee Y.-S."/>
            <person name="Embley T.M."/>
            <person name="Coombs G.H."/>
            <person name="Mottram J.C."/>
            <person name="Tachezy J."/>
            <person name="Fraser-Liggett C.M."/>
            <person name="Johnson P.J."/>
        </authorList>
    </citation>
    <scope>NUCLEOTIDE SEQUENCE [LARGE SCALE GENOMIC DNA]</scope>
    <source>
        <strain evidence="3">G3</strain>
    </source>
</reference>
<gene>
    <name evidence="3" type="ORF">TVAG_292030</name>
</gene>
<dbReference type="VEuPathDB" id="TrichDB:TVAG_292030"/>
<dbReference type="VEuPathDB" id="TrichDB:TVAGG3_0936560"/>
<dbReference type="RefSeq" id="XP_001329473.1">
    <property type="nucleotide sequence ID" value="XM_001329438.1"/>
</dbReference>
<feature type="compositionally biased region" description="Basic and acidic residues" evidence="1">
    <location>
        <begin position="228"/>
        <end position="238"/>
    </location>
</feature>
<feature type="compositionally biased region" description="Low complexity" evidence="1">
    <location>
        <begin position="351"/>
        <end position="368"/>
    </location>
</feature>
<evidence type="ECO:0000313" key="4">
    <source>
        <dbReference type="Proteomes" id="UP000001542"/>
    </source>
</evidence>
<feature type="region of interest" description="Disordered" evidence="1">
    <location>
        <begin position="344"/>
        <end position="376"/>
    </location>
</feature>
<keyword evidence="2" id="KW-0812">Transmembrane</keyword>
<feature type="region of interest" description="Disordered" evidence="1">
    <location>
        <begin position="212"/>
        <end position="269"/>
    </location>
</feature>
<feature type="transmembrane region" description="Helical" evidence="2">
    <location>
        <begin position="285"/>
        <end position="305"/>
    </location>
</feature>
<keyword evidence="2" id="KW-1133">Transmembrane helix</keyword>
<evidence type="ECO:0000313" key="3">
    <source>
        <dbReference type="EMBL" id="EAY17250.1"/>
    </source>
</evidence>
<protein>
    <submittedName>
        <fullName evidence="3">Uncharacterized protein</fullName>
    </submittedName>
</protein>
<name>A2DQY3_TRIV3</name>
<dbReference type="PANTHER" id="PTHR48233:SF5">
    <property type="entry name" value="BRINKER"/>
    <property type="match status" value="1"/>
</dbReference>
<feature type="compositionally biased region" description="Pro residues" evidence="1">
    <location>
        <begin position="239"/>
        <end position="251"/>
    </location>
</feature>
<dbReference type="Proteomes" id="UP000001542">
    <property type="component" value="Unassembled WGS sequence"/>
</dbReference>
<evidence type="ECO:0000256" key="1">
    <source>
        <dbReference type="SAM" id="MobiDB-lite"/>
    </source>
</evidence>
<dbReference type="InParanoid" id="A2DQY3"/>
<sequence length="384" mass="42991">MSLATSLLQNLIVNEDSYIKRKLLKGQRLTIETSGNSYNHTIFFPTKPVDATITINYDDSKNTYLSENIYGVVGNGQKPVKASIYARQDLEFEAYVTFLSDSQIYSKAILYTDANISRSYSNLTEQIMTVGFAPEGSPMFVSLAYEAETYFTMFGSSKFSMFTSISDNIPHMTLRTGNIRFRAFPYANSVYHKPMVFEIQGKKFGATLIEKKAPAPLPSPTPAPSETPKPRPSEKPTPKPETTPVPPPPTPDTNDKHHDNYDEEGYEYNGNHNYRRKHCDSFQSALSFFLGMGMMLLIVAIVSAVKKCRAQRVNDNEAIPPVVNATQQQPQQQRPVYYFAQPMVSPYDNSAPQQPAAAPQRAQQQQPANSPYPASPVYVIYGNQ</sequence>
<dbReference type="EMBL" id="DS113233">
    <property type="protein sequence ID" value="EAY17250.1"/>
    <property type="molecule type" value="Genomic_DNA"/>
</dbReference>